<dbReference type="InterPro" id="IPR011335">
    <property type="entry name" value="Restrct_endonuc-II-like"/>
</dbReference>
<dbReference type="InterPro" id="IPR036390">
    <property type="entry name" value="WH_DNA-bd_sf"/>
</dbReference>
<sequence>MYIKRTIEKSIEKANKFFSVVLVTGPRQVGKTTVLQNCETQPRTYVSLDTLENRELAKNDPMLFLQRYPAPVLIDEIQYAPELFPYIKASVDKEKKSGMYWLTGSQQFHLMKNVSESLAGRVGILQLEGLSQDEKNGHPDVPPFLPTEEYIKTKVQSATETDLLKIYELIWKGSYPKLYPADSDYWAVFYESYMQTYIERDIKALSAVGNELDFVKFMRALAARTGEMLNYSELANDVGVSQPTIKSWLSILQASGLVYILRPYYNNIGNRFIKTPKVYFMDTGLACYLTGWKTPEVLESGAMGGNMFETYVVSEIIKSYWHNGKQPDIYYYRDKDKREIDVLLHENGTLYPVEIKKKSNPDKGDIKAFNVIEELRQKRGSGAVVCMAPTHLPLTDDVNIIPVGYL</sequence>
<accession>A0A6G8F2R1</accession>
<dbReference type="SUPFAM" id="SSF52540">
    <property type="entry name" value="P-loop containing nucleoside triphosphate hydrolases"/>
    <property type="match status" value="1"/>
</dbReference>
<feature type="domain" description="DUF4143" evidence="2">
    <location>
        <begin position="199"/>
        <end position="357"/>
    </location>
</feature>
<dbReference type="PANTHER" id="PTHR43566">
    <property type="entry name" value="CONSERVED PROTEIN"/>
    <property type="match status" value="1"/>
</dbReference>
<feature type="domain" description="AAA" evidence="1">
    <location>
        <begin position="19"/>
        <end position="134"/>
    </location>
</feature>
<dbReference type="InterPro" id="IPR041682">
    <property type="entry name" value="AAA_14"/>
</dbReference>
<dbReference type="InterPro" id="IPR025420">
    <property type="entry name" value="DUF4143"/>
</dbReference>
<evidence type="ECO:0000259" key="1">
    <source>
        <dbReference type="Pfam" id="PF13173"/>
    </source>
</evidence>
<organism evidence="3">
    <name type="scientific">uncultured Alphaproteobacteria bacterium</name>
    <dbReference type="NCBI Taxonomy" id="91750"/>
    <lineage>
        <taxon>Bacteria</taxon>
        <taxon>Pseudomonadati</taxon>
        <taxon>Pseudomonadota</taxon>
        <taxon>Alphaproteobacteria</taxon>
        <taxon>environmental samples</taxon>
    </lineage>
</organism>
<name>A0A6G8F2R1_9PROT</name>
<dbReference type="AlphaFoldDB" id="A0A6G8F2R1"/>
<dbReference type="InterPro" id="IPR027417">
    <property type="entry name" value="P-loop_NTPase"/>
</dbReference>
<gene>
    <name evidence="3" type="ORF">PlAlph_3640</name>
</gene>
<dbReference type="EMBL" id="MN990730">
    <property type="protein sequence ID" value="QIM10472.1"/>
    <property type="molecule type" value="Genomic_DNA"/>
</dbReference>
<dbReference type="SUPFAM" id="SSF46785">
    <property type="entry name" value="Winged helix' DNA-binding domain"/>
    <property type="match status" value="1"/>
</dbReference>
<evidence type="ECO:0000259" key="2">
    <source>
        <dbReference type="Pfam" id="PF13635"/>
    </source>
</evidence>
<reference evidence="3" key="1">
    <citation type="journal article" date="2020" name="J. ISSAAS">
        <title>Lactobacilli and other gastrointestinal microbiota of Peromyscus leucopus, reservoir host for agents of Lyme disease and other zoonoses in North America.</title>
        <authorList>
            <person name="Milovic A."/>
            <person name="Bassam K."/>
            <person name="Shao H."/>
            <person name="Chatzistamou I."/>
            <person name="Tufts D.M."/>
            <person name="Diuk-Wasser M."/>
            <person name="Barbour A.G."/>
        </authorList>
    </citation>
    <scope>NUCLEOTIDE SEQUENCE</scope>
    <source>
        <strain evidence="3">LL90</strain>
    </source>
</reference>
<dbReference type="Pfam" id="PF13173">
    <property type="entry name" value="AAA_14"/>
    <property type="match status" value="1"/>
</dbReference>
<proteinExistence type="predicted"/>
<evidence type="ECO:0000313" key="3">
    <source>
        <dbReference type="EMBL" id="QIM10472.1"/>
    </source>
</evidence>
<dbReference type="PANTHER" id="PTHR43566:SF2">
    <property type="entry name" value="DUF4143 DOMAIN-CONTAINING PROTEIN"/>
    <property type="match status" value="1"/>
</dbReference>
<protein>
    <submittedName>
        <fullName evidence="3">ATPase</fullName>
    </submittedName>
</protein>
<dbReference type="Pfam" id="PF13635">
    <property type="entry name" value="DUF4143"/>
    <property type="match status" value="1"/>
</dbReference>
<dbReference type="SUPFAM" id="SSF52980">
    <property type="entry name" value="Restriction endonuclease-like"/>
    <property type="match status" value="1"/>
</dbReference>